<accession>A0A168PAG5</accession>
<keyword evidence="2" id="KW-1185">Reference proteome</keyword>
<dbReference type="EMBL" id="LVJI01000015">
    <property type="protein sequence ID" value="OAB46566.1"/>
    <property type="molecule type" value="Genomic_DNA"/>
</dbReference>
<proteinExistence type="predicted"/>
<reference evidence="1 2" key="1">
    <citation type="submission" date="2016-03" db="EMBL/GenBank/DDBJ databases">
        <title>Draft genome sequence of Paenibacillus antarcticus CECT 5836.</title>
        <authorList>
            <person name="Shin S.-K."/>
            <person name="Yi H."/>
        </authorList>
    </citation>
    <scope>NUCLEOTIDE SEQUENCE [LARGE SCALE GENOMIC DNA]</scope>
    <source>
        <strain evidence="1 2">CECT 5836</strain>
    </source>
</reference>
<evidence type="ECO:0000313" key="2">
    <source>
        <dbReference type="Proteomes" id="UP000077355"/>
    </source>
</evidence>
<dbReference type="RefSeq" id="WP_068649495.1">
    <property type="nucleotide sequence ID" value="NZ_CP043611.1"/>
</dbReference>
<dbReference type="AlphaFoldDB" id="A0A168PAG5"/>
<comment type="caution">
    <text evidence="1">The sequence shown here is derived from an EMBL/GenBank/DDBJ whole genome shotgun (WGS) entry which is preliminary data.</text>
</comment>
<evidence type="ECO:0000313" key="1">
    <source>
        <dbReference type="EMBL" id="OAB46566.1"/>
    </source>
</evidence>
<dbReference type="Proteomes" id="UP000077355">
    <property type="component" value="Unassembled WGS sequence"/>
</dbReference>
<sequence>MSVAENSMQSNYMDTDVSELVDFLRPREKKADSDYQGKYHYLSFNWRAYPVMSGEFTSALMFVLKDVDMEELKDFISQYIWRLLNSENKEQAISNLLEVAFGKG</sequence>
<name>A0A168PAG5_9BACL</name>
<dbReference type="OrthoDB" id="2667084at2"/>
<organism evidence="1 2">
    <name type="scientific">Paenibacillus antarcticus</name>
    <dbReference type="NCBI Taxonomy" id="253703"/>
    <lineage>
        <taxon>Bacteria</taxon>
        <taxon>Bacillati</taxon>
        <taxon>Bacillota</taxon>
        <taxon>Bacilli</taxon>
        <taxon>Bacillales</taxon>
        <taxon>Paenibacillaceae</taxon>
        <taxon>Paenibacillus</taxon>
    </lineage>
</organism>
<protein>
    <submittedName>
        <fullName evidence="1">Uncharacterized protein</fullName>
    </submittedName>
</protein>
<gene>
    <name evidence="1" type="ORF">PBAT_11160</name>
</gene>